<feature type="repeat" description="Solcar" evidence="9">
    <location>
        <begin position="47"/>
        <end position="126"/>
    </location>
</feature>
<dbReference type="Pfam" id="PF00153">
    <property type="entry name" value="Mito_carr"/>
    <property type="match status" value="3"/>
</dbReference>
<feature type="repeat" description="Solcar" evidence="9">
    <location>
        <begin position="235"/>
        <end position="322"/>
    </location>
</feature>
<proteinExistence type="inferred from homology"/>
<evidence type="ECO:0000256" key="4">
    <source>
        <dbReference type="ARBA" id="ARBA00022692"/>
    </source>
</evidence>
<dbReference type="EMBL" id="KZ819223">
    <property type="protein sequence ID" value="PWY97059.1"/>
    <property type="molecule type" value="Genomic_DNA"/>
</dbReference>
<evidence type="ECO:0000256" key="1">
    <source>
        <dbReference type="ARBA" id="ARBA00004225"/>
    </source>
</evidence>
<dbReference type="PRINTS" id="PR00926">
    <property type="entry name" value="MITOCARRIER"/>
</dbReference>
<dbReference type="PANTHER" id="PTHR45618">
    <property type="entry name" value="MITOCHONDRIAL DICARBOXYLATE CARRIER-RELATED"/>
    <property type="match status" value="1"/>
</dbReference>
<dbReference type="InterPro" id="IPR002067">
    <property type="entry name" value="MCP"/>
</dbReference>
<evidence type="ECO:0000313" key="13">
    <source>
        <dbReference type="Proteomes" id="UP000246740"/>
    </source>
</evidence>
<comment type="subcellular location">
    <subcellularLocation>
        <location evidence="1">Mitochondrion membrane</location>
        <topology evidence="1">Multi-pass membrane protein</topology>
    </subcellularLocation>
</comment>
<dbReference type="InterPro" id="IPR050391">
    <property type="entry name" value="Mito_Metabolite_Transporter"/>
</dbReference>
<keyword evidence="3 10" id="KW-0813">Transport</keyword>
<dbReference type="PROSITE" id="PS50920">
    <property type="entry name" value="SOLCAR"/>
    <property type="match status" value="3"/>
</dbReference>
<evidence type="ECO:0000256" key="7">
    <source>
        <dbReference type="ARBA" id="ARBA00023128"/>
    </source>
</evidence>
<dbReference type="GO" id="GO:0031966">
    <property type="term" value="C:mitochondrial membrane"/>
    <property type="evidence" value="ECO:0007669"/>
    <property type="project" value="UniProtKB-SubCell"/>
</dbReference>
<evidence type="ECO:0000313" key="11">
    <source>
        <dbReference type="EMBL" id="PWY97059.1"/>
    </source>
</evidence>
<dbReference type="InterPro" id="IPR023395">
    <property type="entry name" value="MCP_dom_sf"/>
</dbReference>
<evidence type="ECO:0000256" key="8">
    <source>
        <dbReference type="ARBA" id="ARBA00023136"/>
    </source>
</evidence>
<dbReference type="InParanoid" id="A0A317XF62"/>
<sequence>MSTLRIPGTSGANSSTLNAAKGALAGAGAGAAAGSTTSSNKAAPKSYPFWLGGAAGCCAASITHPLDLTKYRLQTATVKQGMFRTIVKSVQAEGVTSLWHGLTATLLRQFTYSVTRFAVYEDTKSRVTARTGKAPTAGELALCSGTAGAVAGVVGNPAEIVLVRMCSDLNLPKESRYGYKNCVDGLVRIVKDDGAATLFRGLSPNVVRSVVMNVSQLGSYDLFKGILQSLNVIPDGPVLQTAASFCAGTLCTTLCTPIDVVKSRVQNLKKGAGGSVSVSNVIRDAIAKDGPTVFFRGWTPAWLRLQPQTTLLFLFFEQFKMLVDKSRESKALGEVRSSS</sequence>
<dbReference type="Gene3D" id="1.50.40.10">
    <property type="entry name" value="Mitochondrial carrier domain"/>
    <property type="match status" value="1"/>
</dbReference>
<protein>
    <submittedName>
        <fullName evidence="11">Putative DIC1-mitochondrial dicarboxylate carrier</fullName>
    </submittedName>
</protein>
<evidence type="ECO:0000313" key="12">
    <source>
        <dbReference type="EMBL" id="PWY97530.1"/>
    </source>
</evidence>
<dbReference type="Proteomes" id="UP000246740">
    <property type="component" value="Unassembled WGS sequence"/>
</dbReference>
<evidence type="ECO:0000256" key="5">
    <source>
        <dbReference type="ARBA" id="ARBA00022737"/>
    </source>
</evidence>
<evidence type="ECO:0000256" key="9">
    <source>
        <dbReference type="PROSITE-ProRule" id="PRU00282"/>
    </source>
</evidence>
<comment type="similarity">
    <text evidence="2 10">Belongs to the mitochondrial carrier (TC 2.A.29) family.</text>
</comment>
<dbReference type="InterPro" id="IPR018108">
    <property type="entry name" value="MCP_transmembrane"/>
</dbReference>
<evidence type="ECO:0000256" key="3">
    <source>
        <dbReference type="ARBA" id="ARBA00022448"/>
    </source>
</evidence>
<dbReference type="EMBL" id="KZ819206">
    <property type="protein sequence ID" value="PWY97530.1"/>
    <property type="molecule type" value="Genomic_DNA"/>
</dbReference>
<keyword evidence="6" id="KW-1133">Transmembrane helix</keyword>
<name>A0A317XF62_9BASI</name>
<keyword evidence="7" id="KW-0496">Mitochondrion</keyword>
<keyword evidence="5" id="KW-0677">Repeat</keyword>
<dbReference type="FunFam" id="1.50.40.10:FF:000212">
    <property type="entry name" value="Putative dicarboxylic acid transmembrane transporter"/>
    <property type="match status" value="1"/>
</dbReference>
<evidence type="ECO:0000256" key="10">
    <source>
        <dbReference type="RuleBase" id="RU000488"/>
    </source>
</evidence>
<dbReference type="STRING" id="1882483.A0A317XF62"/>
<reference evidence="11 13" key="1">
    <citation type="journal article" date="2018" name="Mol. Biol. Evol.">
        <title>Broad Genomic Sampling Reveals a Smut Pathogenic Ancestry of the Fungal Clade Ustilaginomycotina.</title>
        <authorList>
            <person name="Kijpornyongpan T."/>
            <person name="Mondo S.J."/>
            <person name="Barry K."/>
            <person name="Sandor L."/>
            <person name="Lee J."/>
            <person name="Lipzen A."/>
            <person name="Pangilinan J."/>
            <person name="LaButti K."/>
            <person name="Hainaut M."/>
            <person name="Henrissat B."/>
            <person name="Grigoriev I.V."/>
            <person name="Spatafora J.W."/>
            <person name="Aime M.C."/>
        </authorList>
    </citation>
    <scope>NUCLEOTIDE SEQUENCE [LARGE SCALE GENOMIC DNA]</scope>
    <source>
        <strain evidence="11 13">MCA 3645</strain>
    </source>
</reference>
<keyword evidence="8 9" id="KW-0472">Membrane</keyword>
<dbReference type="AlphaFoldDB" id="A0A317XF62"/>
<gene>
    <name evidence="12" type="ORF">BCV70DRAFT_208550</name>
    <name evidence="11" type="ORF">BCV70DRAFT_239815</name>
</gene>
<accession>A0A317XF62</accession>
<evidence type="ECO:0000256" key="2">
    <source>
        <dbReference type="ARBA" id="ARBA00006375"/>
    </source>
</evidence>
<keyword evidence="13" id="KW-1185">Reference proteome</keyword>
<organism evidence="11 13">
    <name type="scientific">Testicularia cyperi</name>
    <dbReference type="NCBI Taxonomy" id="1882483"/>
    <lineage>
        <taxon>Eukaryota</taxon>
        <taxon>Fungi</taxon>
        <taxon>Dikarya</taxon>
        <taxon>Basidiomycota</taxon>
        <taxon>Ustilaginomycotina</taxon>
        <taxon>Ustilaginomycetes</taxon>
        <taxon>Ustilaginales</taxon>
        <taxon>Anthracoideaceae</taxon>
        <taxon>Testicularia</taxon>
    </lineage>
</organism>
<evidence type="ECO:0000256" key="6">
    <source>
        <dbReference type="ARBA" id="ARBA00022989"/>
    </source>
</evidence>
<keyword evidence="4 9" id="KW-0812">Transmembrane</keyword>
<feature type="repeat" description="Solcar" evidence="9">
    <location>
        <begin position="139"/>
        <end position="226"/>
    </location>
</feature>
<dbReference type="OrthoDB" id="448427at2759"/>
<dbReference type="SUPFAM" id="SSF103506">
    <property type="entry name" value="Mitochondrial carrier"/>
    <property type="match status" value="1"/>
</dbReference>
<dbReference type="GO" id="GO:0055085">
    <property type="term" value="P:transmembrane transport"/>
    <property type="evidence" value="ECO:0007669"/>
    <property type="project" value="InterPro"/>
</dbReference>